<dbReference type="EMBL" id="JAUTAS010000001">
    <property type="protein sequence ID" value="MDQ1107662.1"/>
    <property type="molecule type" value="Genomic_DNA"/>
</dbReference>
<evidence type="ECO:0000313" key="2">
    <source>
        <dbReference type="Proteomes" id="UP001226084"/>
    </source>
</evidence>
<name>A0AAP5AGR3_9GAMM</name>
<organism evidence="1 2">
    <name type="scientific">Stenotrophomonas rhizophila</name>
    <dbReference type="NCBI Taxonomy" id="216778"/>
    <lineage>
        <taxon>Bacteria</taxon>
        <taxon>Pseudomonadati</taxon>
        <taxon>Pseudomonadota</taxon>
        <taxon>Gammaproteobacteria</taxon>
        <taxon>Lysobacterales</taxon>
        <taxon>Lysobacteraceae</taxon>
        <taxon>Stenotrophomonas</taxon>
    </lineage>
</organism>
<evidence type="ECO:0000313" key="1">
    <source>
        <dbReference type="EMBL" id="MDQ1107662.1"/>
    </source>
</evidence>
<dbReference type="AlphaFoldDB" id="A0AAP5AGR3"/>
<proteinExistence type="predicted"/>
<sequence length="147" mass="16689">MIGPVKMFSDDWFKAEWRKLGYHYERDDEAKQWNIVGSKAGLRSLVTELRDYASHQENDWVSCHRNLGPYDYLEIGTWSSAVIDDHWIAGALSDLFGLAAHIGDWVDASQVEASLSVRPFFSPGSPYDLCLRMEADNFDPSSLDKAL</sequence>
<accession>A0AAP5AGR3</accession>
<comment type="caution">
    <text evidence="1">The sequence shown here is derived from an EMBL/GenBank/DDBJ whole genome shotgun (WGS) entry which is preliminary data.</text>
</comment>
<gene>
    <name evidence="1" type="ORF">QE424_000821</name>
</gene>
<dbReference type="RefSeq" id="WP_307106427.1">
    <property type="nucleotide sequence ID" value="NZ_JAUTAS010000001.1"/>
</dbReference>
<dbReference type="Proteomes" id="UP001226084">
    <property type="component" value="Unassembled WGS sequence"/>
</dbReference>
<protein>
    <submittedName>
        <fullName evidence="1">Uncharacterized protein</fullName>
    </submittedName>
</protein>
<reference evidence="1" key="1">
    <citation type="submission" date="2023-07" db="EMBL/GenBank/DDBJ databases">
        <title>Functional and genomic diversity of the sorghum phyllosphere microbiome.</title>
        <authorList>
            <person name="Shade A."/>
        </authorList>
    </citation>
    <scope>NUCLEOTIDE SEQUENCE</scope>
    <source>
        <strain evidence="1">SORGH_AS_0457</strain>
    </source>
</reference>